<evidence type="ECO:0008006" key="10">
    <source>
        <dbReference type="Google" id="ProtNLM"/>
    </source>
</evidence>
<feature type="transmembrane region" description="Helical" evidence="7">
    <location>
        <begin position="120"/>
        <end position="141"/>
    </location>
</feature>
<dbReference type="GO" id="GO:0005783">
    <property type="term" value="C:endoplasmic reticulum"/>
    <property type="evidence" value="ECO:0007669"/>
    <property type="project" value="TreeGrafter"/>
</dbReference>
<reference evidence="8" key="1">
    <citation type="submission" date="2023-04" db="EMBL/GenBank/DDBJ databases">
        <authorList>
            <person name="Vijverberg K."/>
            <person name="Xiong W."/>
            <person name="Schranz E."/>
        </authorList>
    </citation>
    <scope>NUCLEOTIDE SEQUENCE</scope>
</reference>
<evidence type="ECO:0000256" key="7">
    <source>
        <dbReference type="SAM" id="Phobius"/>
    </source>
</evidence>
<dbReference type="Proteomes" id="UP001177003">
    <property type="component" value="Chromosome 1"/>
</dbReference>
<keyword evidence="3 7" id="KW-0812">Transmembrane</keyword>
<gene>
    <name evidence="8" type="ORF">LSALG_LOCUS9719</name>
</gene>
<keyword evidence="4 7" id="KW-1133">Transmembrane helix</keyword>
<evidence type="ECO:0000256" key="2">
    <source>
        <dbReference type="ARBA" id="ARBA00009457"/>
    </source>
</evidence>
<evidence type="ECO:0000313" key="8">
    <source>
        <dbReference type="EMBL" id="CAI9269336.1"/>
    </source>
</evidence>
<proteinExistence type="inferred from homology"/>
<evidence type="ECO:0000313" key="9">
    <source>
        <dbReference type="Proteomes" id="UP001177003"/>
    </source>
</evidence>
<dbReference type="EMBL" id="OX465077">
    <property type="protein sequence ID" value="CAI9269336.1"/>
    <property type="molecule type" value="Genomic_DNA"/>
</dbReference>
<accession>A0AA35V1Y6</accession>
<evidence type="ECO:0000256" key="6">
    <source>
        <dbReference type="SAM" id="MobiDB-lite"/>
    </source>
</evidence>
<evidence type="ECO:0000256" key="3">
    <source>
        <dbReference type="ARBA" id="ARBA00022692"/>
    </source>
</evidence>
<dbReference type="PANTHER" id="PTHR10926">
    <property type="entry name" value="CELL CYCLE CONTROL PROTEIN 50"/>
    <property type="match status" value="1"/>
</dbReference>
<feature type="region of interest" description="Disordered" evidence="6">
    <location>
        <begin position="20"/>
        <end position="39"/>
    </location>
</feature>
<dbReference type="Pfam" id="PF03381">
    <property type="entry name" value="CDC50"/>
    <property type="match status" value="1"/>
</dbReference>
<comment type="subcellular location">
    <subcellularLocation>
        <location evidence="1">Membrane</location>
    </subcellularLocation>
</comment>
<evidence type="ECO:0000256" key="4">
    <source>
        <dbReference type="ARBA" id="ARBA00022989"/>
    </source>
</evidence>
<keyword evidence="9" id="KW-1185">Reference proteome</keyword>
<dbReference type="InterPro" id="IPR005045">
    <property type="entry name" value="CDC50/LEM3_fam"/>
</dbReference>
<feature type="compositionally biased region" description="Polar residues" evidence="6">
    <location>
        <begin position="20"/>
        <end position="32"/>
    </location>
</feature>
<feature type="transmembrane region" description="Helical" evidence="7">
    <location>
        <begin position="377"/>
        <end position="399"/>
    </location>
</feature>
<keyword evidence="5 7" id="KW-0472">Membrane</keyword>
<dbReference type="GO" id="GO:0005886">
    <property type="term" value="C:plasma membrane"/>
    <property type="evidence" value="ECO:0007669"/>
    <property type="project" value="TreeGrafter"/>
</dbReference>
<organism evidence="8 9">
    <name type="scientific">Lactuca saligna</name>
    <name type="common">Willowleaf lettuce</name>
    <dbReference type="NCBI Taxonomy" id="75948"/>
    <lineage>
        <taxon>Eukaryota</taxon>
        <taxon>Viridiplantae</taxon>
        <taxon>Streptophyta</taxon>
        <taxon>Embryophyta</taxon>
        <taxon>Tracheophyta</taxon>
        <taxon>Spermatophyta</taxon>
        <taxon>Magnoliopsida</taxon>
        <taxon>eudicotyledons</taxon>
        <taxon>Gunneridae</taxon>
        <taxon>Pentapetalae</taxon>
        <taxon>asterids</taxon>
        <taxon>campanulids</taxon>
        <taxon>Asterales</taxon>
        <taxon>Asteraceae</taxon>
        <taxon>Cichorioideae</taxon>
        <taxon>Cichorieae</taxon>
        <taxon>Lactucinae</taxon>
        <taxon>Lactuca</taxon>
    </lineage>
</organism>
<name>A0AA35V1Y6_LACSI</name>
<comment type="similarity">
    <text evidence="2">Belongs to the CDC50/LEM3 family.</text>
</comment>
<dbReference type="PANTHER" id="PTHR10926:SF29">
    <property type="entry name" value="ALA-INTERACTING SUBUNIT 2-RELATED"/>
    <property type="match status" value="1"/>
</dbReference>
<dbReference type="GO" id="GO:0005794">
    <property type="term" value="C:Golgi apparatus"/>
    <property type="evidence" value="ECO:0007669"/>
    <property type="project" value="TreeGrafter"/>
</dbReference>
<evidence type="ECO:0000256" key="5">
    <source>
        <dbReference type="ARBA" id="ARBA00023136"/>
    </source>
</evidence>
<evidence type="ECO:0000256" key="1">
    <source>
        <dbReference type="ARBA" id="ARBA00004370"/>
    </source>
</evidence>
<dbReference type="AlphaFoldDB" id="A0AA35V1Y6"/>
<sequence>MIQNDKGIFREAFKSKSKTTATFQIQKGSSTPSPLPSSRDKSIPSYLSLLLHVFLLQIFTRFHRSQDFGGQLINMDIDAGATSAVDTDNQQTPVLRGRSKAIHQFTQQTLPACKPVLTPAWVIGTFFMMGVLFIPVGLISLHASQSVHEIVDRYDVDCVPDNFKSNKIAYIKNSSVSKSCHRYLKAHKHMKAPIYIYYQLDNFYQNHRRYVKSKSDDQLLHGLGYNKTSSCEPQAFDNGLPIVPCGLIAWSLFNDTFSFSRGTKKLEIERKNIAWKSDREHKFGNKVYPFNFQNGSLIGGGKLDTTIPLSDQEDLIVWMRTAAFPSFRKLYGRIEEDLEEDDIIIVHLKNNYNTYSFGGTKTLVLSTSSWLGGKNSFLGVAYIFVGSSSILIAFIFLLLHVKNPRPYGDTILHILKR</sequence>
<protein>
    <recommendedName>
        <fullName evidence="10">ALA-interacting subunit</fullName>
    </recommendedName>
</protein>